<dbReference type="HOGENOM" id="CLU_845926_0_0_1"/>
<dbReference type="GeneID" id="7442821"/>
<dbReference type="eggNOG" id="ENOG502QYYP">
    <property type="taxonomic scope" value="Eukaryota"/>
</dbReference>
<dbReference type="RefSeq" id="XP_002294850.1">
    <property type="nucleotide sequence ID" value="XM_002294814.1"/>
</dbReference>
<reference evidence="2 3" key="1">
    <citation type="journal article" date="2004" name="Science">
        <title>The genome of the diatom Thalassiosira pseudonana: ecology, evolution, and metabolism.</title>
        <authorList>
            <person name="Armbrust E.V."/>
            <person name="Berges J.A."/>
            <person name="Bowler C."/>
            <person name="Green B.R."/>
            <person name="Martinez D."/>
            <person name="Putnam N.H."/>
            <person name="Zhou S."/>
            <person name="Allen A.E."/>
            <person name="Apt K.E."/>
            <person name="Bechner M."/>
            <person name="Brzezinski M.A."/>
            <person name="Chaal B.K."/>
            <person name="Chiovitti A."/>
            <person name="Davis A.K."/>
            <person name="Demarest M.S."/>
            <person name="Detter J.C."/>
            <person name="Glavina T."/>
            <person name="Goodstein D."/>
            <person name="Hadi M.Z."/>
            <person name="Hellsten U."/>
            <person name="Hildebrand M."/>
            <person name="Jenkins B.D."/>
            <person name="Jurka J."/>
            <person name="Kapitonov V.V."/>
            <person name="Kroger N."/>
            <person name="Lau W.W."/>
            <person name="Lane T.W."/>
            <person name="Larimer F.W."/>
            <person name="Lippmeier J.C."/>
            <person name="Lucas S."/>
            <person name="Medina M."/>
            <person name="Montsant A."/>
            <person name="Obornik M."/>
            <person name="Parker M.S."/>
            <person name="Palenik B."/>
            <person name="Pazour G.J."/>
            <person name="Richardson P.M."/>
            <person name="Rynearson T.A."/>
            <person name="Saito M.A."/>
            <person name="Schwartz D.C."/>
            <person name="Thamatrakoln K."/>
            <person name="Valentin K."/>
            <person name="Vardi A."/>
            <person name="Wilkerson F.P."/>
            <person name="Rokhsar D.S."/>
        </authorList>
    </citation>
    <scope>NUCLEOTIDE SEQUENCE [LARGE SCALE GENOMIC DNA]</scope>
    <source>
        <strain evidence="2 3">CCMP1335</strain>
    </source>
</reference>
<dbReference type="InParanoid" id="B8CFH5"/>
<accession>B8CFH5</accession>
<reference evidence="2 3" key="2">
    <citation type="journal article" date="2008" name="Nature">
        <title>The Phaeodactylum genome reveals the evolutionary history of diatom genomes.</title>
        <authorList>
            <person name="Bowler C."/>
            <person name="Allen A.E."/>
            <person name="Badger J.H."/>
            <person name="Grimwood J."/>
            <person name="Jabbari K."/>
            <person name="Kuo A."/>
            <person name="Maheswari U."/>
            <person name="Martens C."/>
            <person name="Maumus F."/>
            <person name="Otillar R.P."/>
            <person name="Rayko E."/>
            <person name="Salamov A."/>
            <person name="Vandepoele K."/>
            <person name="Beszteri B."/>
            <person name="Gruber A."/>
            <person name="Heijde M."/>
            <person name="Katinka M."/>
            <person name="Mock T."/>
            <person name="Valentin K."/>
            <person name="Verret F."/>
            <person name="Berges J.A."/>
            <person name="Brownlee C."/>
            <person name="Cadoret J.P."/>
            <person name="Chiovitti A."/>
            <person name="Choi C.J."/>
            <person name="Coesel S."/>
            <person name="De Martino A."/>
            <person name="Detter J.C."/>
            <person name="Durkin C."/>
            <person name="Falciatore A."/>
            <person name="Fournet J."/>
            <person name="Haruta M."/>
            <person name="Huysman M.J."/>
            <person name="Jenkins B.D."/>
            <person name="Jiroutova K."/>
            <person name="Jorgensen R.E."/>
            <person name="Joubert Y."/>
            <person name="Kaplan A."/>
            <person name="Kroger N."/>
            <person name="Kroth P.G."/>
            <person name="La Roche J."/>
            <person name="Lindquist E."/>
            <person name="Lommer M."/>
            <person name="Martin-Jezequel V."/>
            <person name="Lopez P.J."/>
            <person name="Lucas S."/>
            <person name="Mangogna M."/>
            <person name="McGinnis K."/>
            <person name="Medlin L.K."/>
            <person name="Montsant A."/>
            <person name="Oudot-Le Secq M.P."/>
            <person name="Napoli C."/>
            <person name="Obornik M."/>
            <person name="Parker M.S."/>
            <person name="Petit J.L."/>
            <person name="Porcel B.M."/>
            <person name="Poulsen N."/>
            <person name="Robison M."/>
            <person name="Rychlewski L."/>
            <person name="Rynearson T.A."/>
            <person name="Schmutz J."/>
            <person name="Shapiro H."/>
            <person name="Siaut M."/>
            <person name="Stanley M."/>
            <person name="Sussman M.R."/>
            <person name="Taylor A.R."/>
            <person name="Vardi A."/>
            <person name="von Dassow P."/>
            <person name="Vyverman W."/>
            <person name="Willis A."/>
            <person name="Wyrwicz L.S."/>
            <person name="Rokhsar D.S."/>
            <person name="Weissenbach J."/>
            <person name="Armbrust E.V."/>
            <person name="Green B.R."/>
            <person name="Van de Peer Y."/>
            <person name="Grigoriev I.V."/>
        </authorList>
    </citation>
    <scope>NUCLEOTIDE SEQUENCE [LARGE SCALE GENOMIC DNA]</scope>
    <source>
        <strain evidence="2 3">CCMP1335</strain>
    </source>
</reference>
<dbReference type="EMBL" id="CM000653">
    <property type="protein sequence ID" value="EED87630.1"/>
    <property type="molecule type" value="Genomic_DNA"/>
</dbReference>
<dbReference type="PaxDb" id="35128-Thaps25713"/>
<keyword evidence="1" id="KW-0812">Transmembrane</keyword>
<evidence type="ECO:0000256" key="1">
    <source>
        <dbReference type="SAM" id="Phobius"/>
    </source>
</evidence>
<keyword evidence="3" id="KW-1185">Reference proteome</keyword>
<name>B8CFH5_THAPS</name>
<feature type="transmembrane region" description="Helical" evidence="1">
    <location>
        <begin position="234"/>
        <end position="260"/>
    </location>
</feature>
<proteinExistence type="predicted"/>
<keyword evidence="1" id="KW-0472">Membrane</keyword>
<evidence type="ECO:0000313" key="2">
    <source>
        <dbReference type="EMBL" id="EED87630.1"/>
    </source>
</evidence>
<feature type="transmembrane region" description="Helical" evidence="1">
    <location>
        <begin position="12"/>
        <end position="36"/>
    </location>
</feature>
<protein>
    <submittedName>
        <fullName evidence="2">Uncharacterized protein</fullName>
    </submittedName>
</protein>
<dbReference type="KEGG" id="tps:THAPSDRAFT_25713"/>
<dbReference type="AlphaFoldDB" id="B8CFH5"/>
<evidence type="ECO:0000313" key="3">
    <source>
        <dbReference type="Proteomes" id="UP000001449"/>
    </source>
</evidence>
<keyword evidence="1" id="KW-1133">Transmembrane helix</keyword>
<gene>
    <name evidence="2" type="ORF">THAPSDRAFT_25713</name>
</gene>
<feature type="transmembrane region" description="Helical" evidence="1">
    <location>
        <begin position="59"/>
        <end position="81"/>
    </location>
</feature>
<feature type="transmembrane region" description="Helical" evidence="1">
    <location>
        <begin position="272"/>
        <end position="295"/>
    </location>
</feature>
<dbReference type="Proteomes" id="UP000001449">
    <property type="component" value="Chromosome 22"/>
</dbReference>
<organism evidence="2 3">
    <name type="scientific">Thalassiosira pseudonana</name>
    <name type="common">Marine diatom</name>
    <name type="synonym">Cyclotella nana</name>
    <dbReference type="NCBI Taxonomy" id="35128"/>
    <lineage>
        <taxon>Eukaryota</taxon>
        <taxon>Sar</taxon>
        <taxon>Stramenopiles</taxon>
        <taxon>Ochrophyta</taxon>
        <taxon>Bacillariophyta</taxon>
        <taxon>Coscinodiscophyceae</taxon>
        <taxon>Thalassiosirophycidae</taxon>
        <taxon>Thalassiosirales</taxon>
        <taxon>Thalassiosiraceae</taxon>
        <taxon>Thalassiosira</taxon>
    </lineage>
</organism>
<sequence length="329" mass="38433">MAEIPLLALPAGSLLQFLTMTLPLLAVYLYFLYLVITRPNIANPNDTRYMDDRIRLTDILYTFLSTMVLFASLAVYLLWFVNKRRKLSKRYESDGIVVLGNVEFKETYNDDQQQHWTITLLEWIGNGFRRNDYGYVVYDLARVANHPACNYEERKQAALAGTIRKKVRVYYRYPREQVSIMVLPEYPYSGQPKIDLEADWASFSEQVGLPEEDTRRVDDERVDMPQVMSRDRSLGVIVITALWISFLFFASLYVCFQIGVVDEYYNDESAEWAWLVFWVGGCGIVPLLAFGGNWIRWKLYQRWILRSGKKVVDESYPEVSSSPRYVQMT</sequence>